<name>A0ABS2P3K3_9BACI</name>
<gene>
    <name evidence="3" type="ORF">JOC95_003428</name>
</gene>
<dbReference type="EMBL" id="JAFBED010000008">
    <property type="protein sequence ID" value="MBM7621539.1"/>
    <property type="molecule type" value="Genomic_DNA"/>
</dbReference>
<comment type="caution">
    <text evidence="3">The sequence shown here is derived from an EMBL/GenBank/DDBJ whole genome shotgun (WGS) entry which is preliminary data.</text>
</comment>
<evidence type="ECO:0000256" key="1">
    <source>
        <dbReference type="SAM" id="Coils"/>
    </source>
</evidence>
<sequence length="149" mass="16916">MNEDKSVEQKIKELEQKLAILEDRIAALTKERAIHYHIQHLDIREATFDQLHYHLDSISIESLSGTLNIVNNFDGGSPGKLQPTLPDNQKQKPTSFPEKVKGKDESNSNGKNGKVKSHSHQKERPKMDLIVTPKTKGYSVAFTKKEEKK</sequence>
<evidence type="ECO:0000256" key="2">
    <source>
        <dbReference type="SAM" id="MobiDB-lite"/>
    </source>
</evidence>
<accession>A0ABS2P3K3</accession>
<keyword evidence="1" id="KW-0175">Coiled coil</keyword>
<keyword evidence="4" id="KW-1185">Reference proteome</keyword>
<protein>
    <submittedName>
        <fullName evidence="3">Uncharacterized protein</fullName>
    </submittedName>
</protein>
<feature type="compositionally biased region" description="Polar residues" evidence="2">
    <location>
        <begin position="85"/>
        <end position="94"/>
    </location>
</feature>
<organism evidence="3 4">
    <name type="scientific">Sutcliffiella tianshenii</name>
    <dbReference type="NCBI Taxonomy" id="1463404"/>
    <lineage>
        <taxon>Bacteria</taxon>
        <taxon>Bacillati</taxon>
        <taxon>Bacillota</taxon>
        <taxon>Bacilli</taxon>
        <taxon>Bacillales</taxon>
        <taxon>Bacillaceae</taxon>
        <taxon>Sutcliffiella</taxon>
    </lineage>
</organism>
<reference evidence="3 4" key="1">
    <citation type="submission" date="2021-01" db="EMBL/GenBank/DDBJ databases">
        <title>Genomic Encyclopedia of Type Strains, Phase IV (KMG-IV): sequencing the most valuable type-strain genomes for metagenomic binning, comparative biology and taxonomic classification.</title>
        <authorList>
            <person name="Goeker M."/>
        </authorList>
    </citation>
    <scope>NUCLEOTIDE SEQUENCE [LARGE SCALE GENOMIC DNA]</scope>
    <source>
        <strain evidence="3 4">DSM 25879</strain>
    </source>
</reference>
<dbReference type="RefSeq" id="WP_204418319.1">
    <property type="nucleotide sequence ID" value="NZ_JAFBED010000008.1"/>
</dbReference>
<feature type="region of interest" description="Disordered" evidence="2">
    <location>
        <begin position="71"/>
        <end position="134"/>
    </location>
</feature>
<feature type="coiled-coil region" evidence="1">
    <location>
        <begin position="4"/>
        <end position="31"/>
    </location>
</feature>
<proteinExistence type="predicted"/>
<evidence type="ECO:0000313" key="4">
    <source>
        <dbReference type="Proteomes" id="UP000737402"/>
    </source>
</evidence>
<dbReference type="Proteomes" id="UP000737402">
    <property type="component" value="Unassembled WGS sequence"/>
</dbReference>
<evidence type="ECO:0000313" key="3">
    <source>
        <dbReference type="EMBL" id="MBM7621539.1"/>
    </source>
</evidence>